<evidence type="ECO:0000313" key="7">
    <source>
        <dbReference type="Proteomes" id="UP000504609"/>
    </source>
</evidence>
<dbReference type="GO" id="GO:0016020">
    <property type="term" value="C:membrane"/>
    <property type="evidence" value="ECO:0007669"/>
    <property type="project" value="UniProtKB-SubCell"/>
</dbReference>
<evidence type="ECO:0000256" key="3">
    <source>
        <dbReference type="ARBA" id="ARBA00022679"/>
    </source>
</evidence>
<keyword evidence="4" id="KW-0472">Membrane</keyword>
<reference evidence="8" key="1">
    <citation type="submission" date="2025-08" db="UniProtKB">
        <authorList>
            <consortium name="RefSeq"/>
        </authorList>
    </citation>
    <scope>IDENTIFICATION</scope>
    <source>
        <tissue evidence="8">Young leaves</tissue>
    </source>
</reference>
<evidence type="ECO:0000256" key="4">
    <source>
        <dbReference type="ARBA" id="ARBA00023136"/>
    </source>
</evidence>
<dbReference type="AlphaFoldDB" id="A0A6J1GHM6"/>
<dbReference type="Proteomes" id="UP000504609">
    <property type="component" value="Unplaced"/>
</dbReference>
<gene>
    <name evidence="8" type="primary">LOC111454260</name>
</gene>
<keyword evidence="2" id="KW-0328">Glycosyltransferase</keyword>
<dbReference type="RefSeq" id="XP_022951447.1">
    <property type="nucleotide sequence ID" value="XM_023095679.1"/>
</dbReference>
<sequence length="400" mass="45444">MMSAASPLSLICALLLCLPLAVLFTVNSPTAINSVQNSDHPFIFPLQSLYMPKTHRKITLFQIPSPPPSPPPEEDDLLFPLASRVDPTPSPTRKLAFMFLTNSPLPFAPLWELFFKNIPPDLYNVYIHADPTREYDPPFSGVFSHRVIPSKPTQRFTPSLTAAARRLLAHALLHDSSNSMFALLSPSCIPLHSFNFTYKTLIHSKKSFIEVLKNEIGAYDRWAARGPDAMLPVVKLEDLRIGSQFWVLTRRHARTVVRDKKVWSKFDLPCVRWDTCYPEENYFPTLLSMWDHRGLIPATLTHVDWNGSFDGHPRTYDKSDVTPNLIRSLRMSRLRYGDGDGAGGIEMRIRTRTKTSGRRSSSSSSAAKHYRRHTFLFARKFSADTLQPLMNISSDVIFKD</sequence>
<dbReference type="PANTHER" id="PTHR31042">
    <property type="entry name" value="CORE-2/I-BRANCHING BETA-1,6-N-ACETYLGLUCOSAMINYLTRANSFERASE FAMILY PROTEIN-RELATED"/>
    <property type="match status" value="1"/>
</dbReference>
<evidence type="ECO:0000256" key="5">
    <source>
        <dbReference type="ARBA" id="ARBA00023180"/>
    </source>
</evidence>
<keyword evidence="5" id="KW-0325">Glycoprotein</keyword>
<protein>
    <submittedName>
        <fullName evidence="8">Uncharacterized protein LOC111454260</fullName>
    </submittedName>
</protein>
<comment type="subcellular location">
    <subcellularLocation>
        <location evidence="1">Membrane</location>
        <topology evidence="1">Single-pass type II membrane protein</topology>
    </subcellularLocation>
</comment>
<feature type="signal peptide" evidence="6">
    <location>
        <begin position="1"/>
        <end position="23"/>
    </location>
</feature>
<dbReference type="InterPro" id="IPR003406">
    <property type="entry name" value="Glyco_trans_14"/>
</dbReference>
<dbReference type="PANTHER" id="PTHR31042:SF60">
    <property type="entry name" value="CORE-2_I-BRANCHING BETA-1,6-N-ACETYLGLUCOSAMINYLTRANSFERASE FAMILY PROTEIN"/>
    <property type="match status" value="1"/>
</dbReference>
<accession>A0A6J1GHM6</accession>
<dbReference type="GeneID" id="111454260"/>
<organism evidence="7 8">
    <name type="scientific">Cucurbita moschata</name>
    <name type="common">Winter crookneck squash</name>
    <name type="synonym">Cucurbita pepo var. moschata</name>
    <dbReference type="NCBI Taxonomy" id="3662"/>
    <lineage>
        <taxon>Eukaryota</taxon>
        <taxon>Viridiplantae</taxon>
        <taxon>Streptophyta</taxon>
        <taxon>Embryophyta</taxon>
        <taxon>Tracheophyta</taxon>
        <taxon>Spermatophyta</taxon>
        <taxon>Magnoliopsida</taxon>
        <taxon>eudicotyledons</taxon>
        <taxon>Gunneridae</taxon>
        <taxon>Pentapetalae</taxon>
        <taxon>rosids</taxon>
        <taxon>fabids</taxon>
        <taxon>Cucurbitales</taxon>
        <taxon>Cucurbitaceae</taxon>
        <taxon>Cucurbiteae</taxon>
        <taxon>Cucurbita</taxon>
    </lineage>
</organism>
<proteinExistence type="predicted"/>
<keyword evidence="7" id="KW-1185">Reference proteome</keyword>
<evidence type="ECO:0000313" key="8">
    <source>
        <dbReference type="RefSeq" id="XP_022951447.1"/>
    </source>
</evidence>
<feature type="chain" id="PRO_5026991922" evidence="6">
    <location>
        <begin position="24"/>
        <end position="400"/>
    </location>
</feature>
<dbReference type="GO" id="GO:0016757">
    <property type="term" value="F:glycosyltransferase activity"/>
    <property type="evidence" value="ECO:0007669"/>
    <property type="project" value="UniProtKB-KW"/>
</dbReference>
<evidence type="ECO:0000256" key="6">
    <source>
        <dbReference type="SAM" id="SignalP"/>
    </source>
</evidence>
<evidence type="ECO:0000256" key="1">
    <source>
        <dbReference type="ARBA" id="ARBA00004606"/>
    </source>
</evidence>
<keyword evidence="3" id="KW-0808">Transferase</keyword>
<dbReference type="InterPro" id="IPR044174">
    <property type="entry name" value="BC10-like"/>
</dbReference>
<dbReference type="KEGG" id="cmos:111454260"/>
<dbReference type="Pfam" id="PF02485">
    <property type="entry name" value="Branch"/>
    <property type="match status" value="1"/>
</dbReference>
<evidence type="ECO:0000256" key="2">
    <source>
        <dbReference type="ARBA" id="ARBA00022676"/>
    </source>
</evidence>
<keyword evidence="6" id="KW-0732">Signal</keyword>
<name>A0A6J1GHM6_CUCMO</name>